<dbReference type="InterPro" id="IPR000498">
    <property type="entry name" value="OmpA-like_TM_dom"/>
</dbReference>
<keyword evidence="4" id="KW-1185">Reference proteome</keyword>
<protein>
    <submittedName>
        <fullName evidence="3">OmpA-like transmembrane domain-containing protein</fullName>
    </submittedName>
</protein>
<organism evidence="3 4">
    <name type="scientific">Flavisolibacter ginsengisoli DSM 18119</name>
    <dbReference type="NCBI Taxonomy" id="1121884"/>
    <lineage>
        <taxon>Bacteria</taxon>
        <taxon>Pseudomonadati</taxon>
        <taxon>Bacteroidota</taxon>
        <taxon>Chitinophagia</taxon>
        <taxon>Chitinophagales</taxon>
        <taxon>Chitinophagaceae</taxon>
        <taxon>Flavisolibacter</taxon>
    </lineage>
</organism>
<dbReference type="RefSeq" id="WP_072834021.1">
    <property type="nucleotide sequence ID" value="NZ_FQUU01000003.1"/>
</dbReference>
<name>A0A1M4VJ96_9BACT</name>
<dbReference type="Pfam" id="PF01389">
    <property type="entry name" value="OmpA_membrane"/>
    <property type="match status" value="1"/>
</dbReference>
<feature type="signal peptide" evidence="1">
    <location>
        <begin position="1"/>
        <end position="24"/>
    </location>
</feature>
<reference evidence="3 4" key="1">
    <citation type="submission" date="2016-11" db="EMBL/GenBank/DDBJ databases">
        <authorList>
            <person name="Jaros S."/>
            <person name="Januszkiewicz K."/>
            <person name="Wedrychowicz H."/>
        </authorList>
    </citation>
    <scope>NUCLEOTIDE SEQUENCE [LARGE SCALE GENOMIC DNA]</scope>
    <source>
        <strain evidence="3 4">DSM 18119</strain>
    </source>
</reference>
<dbReference type="SUPFAM" id="SSF56925">
    <property type="entry name" value="OMPA-like"/>
    <property type="match status" value="1"/>
</dbReference>
<feature type="chain" id="PRO_5013313554" evidence="1">
    <location>
        <begin position="25"/>
        <end position="399"/>
    </location>
</feature>
<sequence>MSQKLYSPILCFILAINCTLLVKAQDKRTQYPSFLSNSYFNVNIGYIDYPFSSAQLEQGNQVESIEVPHTAVRVVLLGHQFNKYLSAQVSYMRPVKYVAYKSINGDKQDHHVWMHFGTLSAKGQLPLGKKLAVYGEAGLGIVTRKGFMINDKPVVKNASYGTVFLGGGLELHANRRWDFLLGTSYLPGSINENQPHTIYYSAGFRYNMRPLSEERVRQAQQEGYTFPHNMIQVGITTNTLGYNINNFTSKTIPIFWGGGIEIEKGVTLRYQRNIYHTGKVFALNVGTSASWFRSKLNKDEFYTLALSPIFQFNVLRTKPADLYVFYSVAGPSYISKLTIDGSKTGRHFTFQDFMGIGLFTGKSRHINAEVNINHYSNGNIFTENAGVKIPLTFTLGYAF</sequence>
<keyword evidence="3" id="KW-0812">Transmembrane</keyword>
<keyword evidence="3" id="KW-0472">Membrane</keyword>
<gene>
    <name evidence="3" type="ORF">SAMN02745131_00873</name>
</gene>
<evidence type="ECO:0000313" key="4">
    <source>
        <dbReference type="Proteomes" id="UP000184048"/>
    </source>
</evidence>
<dbReference type="AlphaFoldDB" id="A0A1M4VJ96"/>
<dbReference type="OrthoDB" id="1196682at2"/>
<evidence type="ECO:0000313" key="3">
    <source>
        <dbReference type="EMBL" id="SHE68912.1"/>
    </source>
</evidence>
<dbReference type="Pfam" id="PF09411">
    <property type="entry name" value="PagL"/>
    <property type="match status" value="1"/>
</dbReference>
<feature type="domain" description="Outer membrane protein OmpA-like transmembrane" evidence="2">
    <location>
        <begin position="72"/>
        <end position="186"/>
    </location>
</feature>
<dbReference type="Proteomes" id="UP000184048">
    <property type="component" value="Unassembled WGS sequence"/>
</dbReference>
<evidence type="ECO:0000256" key="1">
    <source>
        <dbReference type="SAM" id="SignalP"/>
    </source>
</evidence>
<keyword evidence="1" id="KW-0732">Signal</keyword>
<dbReference type="EMBL" id="FQUU01000003">
    <property type="protein sequence ID" value="SHE68912.1"/>
    <property type="molecule type" value="Genomic_DNA"/>
</dbReference>
<dbReference type="InterPro" id="IPR011250">
    <property type="entry name" value="OMP/PagP_B-barrel"/>
</dbReference>
<evidence type="ECO:0000259" key="2">
    <source>
        <dbReference type="Pfam" id="PF01389"/>
    </source>
</evidence>
<proteinExistence type="predicted"/>
<dbReference type="Gene3D" id="2.40.160.20">
    <property type="match status" value="2"/>
</dbReference>
<dbReference type="InterPro" id="IPR018550">
    <property type="entry name" value="Lipid-A_deacylase-rel"/>
</dbReference>
<dbReference type="GO" id="GO:0009279">
    <property type="term" value="C:cell outer membrane"/>
    <property type="evidence" value="ECO:0007669"/>
    <property type="project" value="InterPro"/>
</dbReference>
<accession>A0A1M4VJ96</accession>